<evidence type="ECO:0000256" key="1">
    <source>
        <dbReference type="ARBA" id="ARBA00022452"/>
    </source>
</evidence>
<sequence length="594" mass="64814">MTSLQLFQLFSASTAYFRVTLVSVVLIPLLSTFQAVAQQAPETYNAPILSGPQKARLTPTESANLGNDPTPFGVRLSKIVLVDERNQGRRIKSRRDVSGVKTIGLGSELAPNHLEVSLAPFLGRELSFRMITEIQTAVVVHYRQQNRPLVSVTIPPQEISDGGLQINILTFVAAQIVVESNSKGTDNFISDQIRLSEGQQIDSSRLEADLNWLSLNPYRDIDAIFEPGSVYGATDLVLRANERRPWSAYVGAANTGTRSTGQNRMFAGFNTATLPWHDHQLSYLFVANPESLGDGDVFSVSRSQAYLSHSLTYFAPLTFDNGRRAKLTIKGSYVSDNAELDSFFASQKDYLIMSGELAFPLAGRLHETVVWPEVFGRIEAKREDRDTLFNGIPVFAGRTKLTQLVLGYRGRYSCSLWGNAANGSAEMRLAMGRYDTNVGLSDTYAYAGLSVQHASTLSGGASVVARLTGQYANNALPDLERLGLGGAGTVRGYETSEVSTNSGLALSVELRGTDLLKNVSTAQTRLNPFAFVDYGFAQATLLRPNITLASVGVGLQLDFANSFSATLQAARALRTGLFTQKGDYRIHFNIVARF</sequence>
<dbReference type="GO" id="GO:0046819">
    <property type="term" value="P:protein secretion by the type V secretion system"/>
    <property type="evidence" value="ECO:0007669"/>
    <property type="project" value="TreeGrafter"/>
</dbReference>
<dbReference type="PANTHER" id="PTHR34597:SF3">
    <property type="entry name" value="OUTER MEMBRANE TRANSPORTER CDIB"/>
    <property type="match status" value="1"/>
</dbReference>
<comment type="caution">
    <text evidence="6">The sequence shown here is derived from an EMBL/GenBank/DDBJ whole genome shotgun (WGS) entry which is preliminary data.</text>
</comment>
<reference evidence="6 7" key="1">
    <citation type="submission" date="2019-12" db="EMBL/GenBank/DDBJ databases">
        <authorList>
            <person name="Zhang Y.-J."/>
        </authorList>
    </citation>
    <scope>NUCLEOTIDE SEQUENCE [LARGE SCALE GENOMIC DNA]</scope>
    <source>
        <strain evidence="6 7">H18S-6</strain>
    </source>
</reference>
<dbReference type="InterPro" id="IPR013686">
    <property type="entry name" value="Polypept-transport_assoc_ShlB"/>
</dbReference>
<evidence type="ECO:0000256" key="2">
    <source>
        <dbReference type="ARBA" id="ARBA00022692"/>
    </source>
</evidence>
<name>A0A6A4RCH9_9RHOB</name>
<dbReference type="Gene3D" id="3.10.20.310">
    <property type="entry name" value="membrane protein fhac"/>
    <property type="match status" value="1"/>
</dbReference>
<evidence type="ECO:0000259" key="5">
    <source>
        <dbReference type="Pfam" id="PF08479"/>
    </source>
</evidence>
<accession>A0A6A4RCH9</accession>
<evidence type="ECO:0008006" key="8">
    <source>
        <dbReference type="Google" id="ProtNLM"/>
    </source>
</evidence>
<dbReference type="Pfam" id="PF03865">
    <property type="entry name" value="ShlB"/>
    <property type="match status" value="1"/>
</dbReference>
<dbReference type="GO" id="GO:0008320">
    <property type="term" value="F:protein transmembrane transporter activity"/>
    <property type="evidence" value="ECO:0007669"/>
    <property type="project" value="TreeGrafter"/>
</dbReference>
<keyword evidence="3" id="KW-0998">Cell outer membrane</keyword>
<dbReference type="InterPro" id="IPR051544">
    <property type="entry name" value="TPS_OM_transporter"/>
</dbReference>
<feature type="domain" description="Haemolysin activator HlyB C-terminal" evidence="4">
    <location>
        <begin position="385"/>
        <end position="556"/>
    </location>
</feature>
<keyword evidence="1" id="KW-0472">Membrane</keyword>
<dbReference type="InterPro" id="IPR005565">
    <property type="entry name" value="Hemolysn_activator_HlyB_C"/>
</dbReference>
<evidence type="ECO:0000256" key="3">
    <source>
        <dbReference type="ARBA" id="ARBA00023237"/>
    </source>
</evidence>
<evidence type="ECO:0000313" key="7">
    <source>
        <dbReference type="Proteomes" id="UP000441586"/>
    </source>
</evidence>
<proteinExistence type="predicted"/>
<gene>
    <name evidence="6" type="ORF">GP644_19160</name>
</gene>
<keyword evidence="2" id="KW-0812">Transmembrane</keyword>
<evidence type="ECO:0000259" key="4">
    <source>
        <dbReference type="Pfam" id="PF03865"/>
    </source>
</evidence>
<organism evidence="6 7">
    <name type="scientific">Parasedimentitalea maritima</name>
    <dbReference type="NCBI Taxonomy" id="2578117"/>
    <lineage>
        <taxon>Bacteria</taxon>
        <taxon>Pseudomonadati</taxon>
        <taxon>Pseudomonadota</taxon>
        <taxon>Alphaproteobacteria</taxon>
        <taxon>Rhodobacterales</taxon>
        <taxon>Paracoccaceae</taxon>
        <taxon>Parasedimentitalea</taxon>
    </lineage>
</organism>
<dbReference type="GO" id="GO:0098046">
    <property type="term" value="C:type V protein secretion system complex"/>
    <property type="evidence" value="ECO:0007669"/>
    <property type="project" value="TreeGrafter"/>
</dbReference>
<dbReference type="Pfam" id="PF08479">
    <property type="entry name" value="POTRA_2"/>
    <property type="match status" value="1"/>
</dbReference>
<dbReference type="Gene3D" id="2.40.160.50">
    <property type="entry name" value="membrane protein fhac: a member of the omp85/tpsb transporter family"/>
    <property type="match status" value="1"/>
</dbReference>
<dbReference type="PANTHER" id="PTHR34597">
    <property type="entry name" value="SLR1661 PROTEIN"/>
    <property type="match status" value="1"/>
</dbReference>
<feature type="domain" description="Polypeptide-transport-associated ShlB-type" evidence="5">
    <location>
        <begin position="99"/>
        <end position="169"/>
    </location>
</feature>
<protein>
    <recommendedName>
        <fullName evidence="8">Hemolysin activation/secretion protein</fullName>
    </recommendedName>
</protein>
<dbReference type="Proteomes" id="UP000441586">
    <property type="component" value="Unassembled WGS sequence"/>
</dbReference>
<evidence type="ECO:0000313" key="6">
    <source>
        <dbReference type="EMBL" id="KAE9627698.1"/>
    </source>
</evidence>
<dbReference type="AlphaFoldDB" id="A0A6A4RCH9"/>
<keyword evidence="1" id="KW-1134">Transmembrane beta strand</keyword>
<dbReference type="EMBL" id="WSFO01000012">
    <property type="protein sequence ID" value="KAE9627698.1"/>
    <property type="molecule type" value="Genomic_DNA"/>
</dbReference>